<evidence type="ECO:0000256" key="1">
    <source>
        <dbReference type="ARBA" id="ARBA00004651"/>
    </source>
</evidence>
<dbReference type="GO" id="GO:0005886">
    <property type="term" value="C:plasma membrane"/>
    <property type="evidence" value="ECO:0007669"/>
    <property type="project" value="UniProtKB-SubCell"/>
</dbReference>
<keyword evidence="4 9" id="KW-0812">Transmembrane</keyword>
<evidence type="ECO:0000256" key="5">
    <source>
        <dbReference type="ARBA" id="ARBA00022989"/>
    </source>
</evidence>
<evidence type="ECO:0000256" key="4">
    <source>
        <dbReference type="ARBA" id="ARBA00022692"/>
    </source>
</evidence>
<dbReference type="PANTHER" id="PTHR11893:SF41">
    <property type="entry name" value="INNEXIN INX2"/>
    <property type="match status" value="1"/>
</dbReference>
<dbReference type="GeneID" id="5075634"/>
<dbReference type="PANTHER" id="PTHR11893">
    <property type="entry name" value="INNEXIN"/>
    <property type="match status" value="1"/>
</dbReference>
<comment type="subcellular location">
    <subcellularLocation>
        <location evidence="1">Cell membrane</location>
        <topology evidence="1">Multi-pass membrane protein</topology>
    </subcellularLocation>
</comment>
<sequence length="369" mass="42553">MLKIFRTLRGLLKVHVISIDNNFFILHYKITVVILLALAMLVTSQQFFKNPMECNFSDLPLGSSHYCYVHATFLEQQQITHHVPPQRLPGGNISGETGEKEFRFYNYYEWVYLTLAVQAILFYVPHYIWKAWEGGKMKMLAVEFASPVLSEDFIENKMIPVVEYFCTTLHSHNAYAYKYFTCEFLNLVNVVGQILFLKIFLGEEFASFGIDVITFDHRQEKSMKNPIDRLFPIVTRCSYHKYGPSGKVENWEGLCLLPENSLNGKIYIFMWFWFHMLTAISSVVVIYRIVTLCSPSVRLYRFKPLSGLIRSEDIAIVFPKLNVGIGFCCVGCNGISTRLHTKRSFLALQSTLARPLQMLKVIADVKLAL</sequence>
<keyword evidence="7 9" id="KW-0472">Membrane</keyword>
<evidence type="ECO:0000256" key="2">
    <source>
        <dbReference type="ARBA" id="ARBA00022448"/>
    </source>
</evidence>
<dbReference type="InterPro" id="IPR000990">
    <property type="entry name" value="Innexin"/>
</dbReference>
<evidence type="ECO:0000256" key="3">
    <source>
        <dbReference type="ARBA" id="ARBA00022475"/>
    </source>
</evidence>
<keyword evidence="6" id="KW-0406">Ion transport</keyword>
<evidence type="ECO:0000256" key="9">
    <source>
        <dbReference type="SAM" id="Phobius"/>
    </source>
</evidence>
<dbReference type="GO" id="GO:0034220">
    <property type="term" value="P:monoatomic ion transmembrane transport"/>
    <property type="evidence" value="ECO:0007669"/>
    <property type="project" value="UniProtKB-KW"/>
</dbReference>
<accession>Q772M3</accession>
<reference evidence="10" key="1">
    <citation type="submission" date="2002-12" db="EMBL/GenBank/DDBJ databases">
        <title>Functional gap junction homologs are encoded by an immunosuppressive virus family.</title>
        <authorList>
            <person name="Turnbull M.W."/>
            <person name="Volkoff A.-N."/>
            <person name="Holcroft C."/>
            <person name="Phelan P."/>
            <person name="Webb B.A."/>
        </authorList>
    </citation>
    <scope>NUCLEOTIDE SEQUENCE</scope>
</reference>
<feature type="transmembrane region" description="Helical" evidence="9">
    <location>
        <begin position="266"/>
        <end position="290"/>
    </location>
</feature>
<feature type="transmembrane region" description="Helical" evidence="9">
    <location>
        <begin position="21"/>
        <end position="42"/>
    </location>
</feature>
<keyword evidence="2" id="KW-0813">Transport</keyword>
<name>Q772M3_CSIV</name>
<dbReference type="RefSeq" id="YP_589076.1">
    <property type="nucleotide sequence ID" value="NC_007985.1"/>
</dbReference>
<dbReference type="GO" id="GO:0005243">
    <property type="term" value="F:gap junction channel activity"/>
    <property type="evidence" value="ECO:0007669"/>
    <property type="project" value="TreeGrafter"/>
</dbReference>
<evidence type="ECO:0000256" key="8">
    <source>
        <dbReference type="ARBA" id="ARBA00023303"/>
    </source>
</evidence>
<evidence type="ECO:0000256" key="7">
    <source>
        <dbReference type="ARBA" id="ARBA00023136"/>
    </source>
</evidence>
<dbReference type="GO" id="GO:0007602">
    <property type="term" value="P:phototransduction"/>
    <property type="evidence" value="ECO:0007669"/>
    <property type="project" value="TreeGrafter"/>
</dbReference>
<dbReference type="KEGG" id="vg:5075634"/>
<organismHost>
    <name type="scientific">Campoletis sonorensis</name>
    <dbReference type="NCBI Taxonomy" id="7416"/>
</organismHost>
<dbReference type="PROSITE" id="PS51013">
    <property type="entry name" value="PANNEXIN"/>
    <property type="match status" value="1"/>
</dbReference>
<proteinExistence type="predicted"/>
<feature type="transmembrane region" description="Helical" evidence="9">
    <location>
        <begin position="110"/>
        <end position="129"/>
    </location>
</feature>
<organism evidence="10">
    <name type="scientific">Campoletis sonorensis ichnovirus</name>
    <name type="common">CsIV</name>
    <dbReference type="NCBI Taxonomy" id="10484"/>
    <lineage>
        <taxon>Viruses</taxon>
        <taxon>Viruses incertae sedis</taxon>
        <taxon>Polydnaviriformidae</taxon>
        <taxon>Ichnoviriform</taxon>
    </lineage>
</organism>
<dbReference type="Pfam" id="PF00876">
    <property type="entry name" value="Innexin"/>
    <property type="match status" value="1"/>
</dbReference>
<dbReference type="EMBL" id="AY197487">
    <property type="protein sequence ID" value="AAO45830.1"/>
    <property type="molecule type" value="Genomic_DNA"/>
</dbReference>
<dbReference type="PRINTS" id="PR01262">
    <property type="entry name" value="INNEXIN"/>
</dbReference>
<keyword evidence="3" id="KW-1003">Cell membrane</keyword>
<keyword evidence="8" id="KW-0407">Ion channel</keyword>
<keyword evidence="5 9" id="KW-1133">Transmembrane helix</keyword>
<evidence type="ECO:0000313" key="10">
    <source>
        <dbReference type="EMBL" id="AAO45830.1"/>
    </source>
</evidence>
<evidence type="ECO:0000256" key="6">
    <source>
        <dbReference type="ARBA" id="ARBA00023065"/>
    </source>
</evidence>
<protein>
    <submittedName>
        <fullName evidence="10">Innexin Vnx-q1</fullName>
    </submittedName>
</protein>